<evidence type="ECO:0000313" key="8">
    <source>
        <dbReference type="Proteomes" id="UP000273001"/>
    </source>
</evidence>
<name>A0ABM6Z155_9ACTO</name>
<dbReference type="PANTHER" id="PTHR30024:SF43">
    <property type="entry name" value="BLL4572 PROTEIN"/>
    <property type="match status" value="1"/>
</dbReference>
<keyword evidence="2" id="KW-0813">Transport</keyword>
<keyword evidence="5" id="KW-0472">Membrane</keyword>
<dbReference type="Gene3D" id="3.40.190.10">
    <property type="entry name" value="Periplasmic binding protein-like II"/>
    <property type="match status" value="2"/>
</dbReference>
<keyword evidence="3" id="KW-1003">Cell membrane</keyword>
<evidence type="ECO:0000256" key="4">
    <source>
        <dbReference type="ARBA" id="ARBA00022519"/>
    </source>
</evidence>
<dbReference type="Proteomes" id="UP000273001">
    <property type="component" value="Chromosome"/>
</dbReference>
<protein>
    <submittedName>
        <fullName evidence="7">ABC transporter substrate-binding protein</fullName>
    </submittedName>
</protein>
<dbReference type="PROSITE" id="PS51318">
    <property type="entry name" value="TAT"/>
    <property type="match status" value="1"/>
</dbReference>
<dbReference type="Pfam" id="PF13379">
    <property type="entry name" value="NMT1_2"/>
    <property type="match status" value="1"/>
</dbReference>
<comment type="subcellular location">
    <subcellularLocation>
        <location evidence="1">Cell inner membrane</location>
    </subcellularLocation>
</comment>
<dbReference type="EMBL" id="CP032514">
    <property type="protein sequence ID" value="AYD88993.1"/>
    <property type="molecule type" value="Genomic_DNA"/>
</dbReference>
<reference evidence="7 8" key="1">
    <citation type="submission" date="2018-09" db="EMBL/GenBank/DDBJ databases">
        <authorList>
            <person name="Li J."/>
        </authorList>
    </citation>
    <scope>NUCLEOTIDE SEQUENCE [LARGE SCALE GENOMIC DNA]</scope>
    <source>
        <strain evidence="7 8">2129</strain>
    </source>
</reference>
<gene>
    <name evidence="7" type="ORF">D5R93_01055</name>
</gene>
<proteinExistence type="inferred from homology"/>
<keyword evidence="8" id="KW-1185">Reference proteome</keyword>
<evidence type="ECO:0000256" key="3">
    <source>
        <dbReference type="ARBA" id="ARBA00022475"/>
    </source>
</evidence>
<organism evidence="7 8">
    <name type="scientific">Actinomyces lilanjuaniae</name>
    <dbReference type="NCBI Taxonomy" id="2321394"/>
    <lineage>
        <taxon>Bacteria</taxon>
        <taxon>Bacillati</taxon>
        <taxon>Actinomycetota</taxon>
        <taxon>Actinomycetes</taxon>
        <taxon>Actinomycetales</taxon>
        <taxon>Actinomycetaceae</taxon>
        <taxon>Actinomyces</taxon>
    </lineage>
</organism>
<dbReference type="InterPro" id="IPR044527">
    <property type="entry name" value="NrtA/CpmA_ABC-bd_dom"/>
</dbReference>
<comment type="similarity">
    <text evidence="6">Belongs to the CmpA/NrtA family.</text>
</comment>
<evidence type="ECO:0000313" key="7">
    <source>
        <dbReference type="EMBL" id="AYD88993.1"/>
    </source>
</evidence>
<evidence type="ECO:0000256" key="1">
    <source>
        <dbReference type="ARBA" id="ARBA00004533"/>
    </source>
</evidence>
<accession>A0ABM6Z155</accession>
<dbReference type="PANTHER" id="PTHR30024">
    <property type="entry name" value="ALIPHATIC SULFONATES-BINDING PROTEIN-RELATED"/>
    <property type="match status" value="1"/>
</dbReference>
<evidence type="ECO:0000256" key="5">
    <source>
        <dbReference type="ARBA" id="ARBA00023136"/>
    </source>
</evidence>
<dbReference type="CDD" id="cd13553">
    <property type="entry name" value="PBP2_NrtA_CpmA_like"/>
    <property type="match status" value="1"/>
</dbReference>
<keyword evidence="4" id="KW-0997">Cell inner membrane</keyword>
<dbReference type="SUPFAM" id="SSF53850">
    <property type="entry name" value="Periplasmic binding protein-like II"/>
    <property type="match status" value="1"/>
</dbReference>
<evidence type="ECO:0000256" key="6">
    <source>
        <dbReference type="ARBA" id="ARBA00024031"/>
    </source>
</evidence>
<evidence type="ECO:0000256" key="2">
    <source>
        <dbReference type="ARBA" id="ARBA00022448"/>
    </source>
</evidence>
<sequence length="396" mass="42087">MRTRPGRLRAGLRRTTVRRRDLLGTAGHLASLGVVASLAGRGAWQAAGAPGDGGQGLLGRPLRVGYLPVTDAAALLVAHHRGLWEAAGVASAPPVLFRSWDAVGQALVVGEVDVVHMLLPMALQLRLAQEAPVRVVAWGHTNGSAMVTSTSVTETARLAGRRLAVPYWWSIHSVLSQHLVAACGLRPVIGVSPGPQEVELVVMPPAEMVSALASGSIAGMTVADPFGAVAELEGAGRVHRLLGDVWRDHACCGVVVRQELIDTAPDAVHALLDGLVMAQDWLEAHRQEAAELLTGGGWLPQSQTAVARALQRPEPGGVSHPDWHGERLGFSAFPHPSCTEQLVRLLGDTAVDGDRSFLERLDPVQAHDLVVDDRFVRAALERAGRTVPPRREEVSL</sequence>
<dbReference type="InterPro" id="IPR006311">
    <property type="entry name" value="TAT_signal"/>
</dbReference>